<dbReference type="Proteomes" id="UP000275747">
    <property type="component" value="Chromosome"/>
</dbReference>
<feature type="transmembrane region" description="Helical" evidence="1">
    <location>
        <begin position="32"/>
        <end position="54"/>
    </location>
</feature>
<evidence type="ECO:0000256" key="1">
    <source>
        <dbReference type="SAM" id="Phobius"/>
    </source>
</evidence>
<keyword evidence="1" id="KW-0472">Membrane</keyword>
<name>A0AAI8PZQ6_ENTFC</name>
<gene>
    <name evidence="2" type="ORF">D9Z05_00875</name>
</gene>
<evidence type="ECO:0000313" key="3">
    <source>
        <dbReference type="Proteomes" id="UP000275747"/>
    </source>
</evidence>
<evidence type="ECO:0000313" key="2">
    <source>
        <dbReference type="EMBL" id="AYM74210.1"/>
    </source>
</evidence>
<reference evidence="2 3" key="1">
    <citation type="submission" date="2018-10" db="EMBL/GenBank/DDBJ databases">
        <title>Escaping from acidified nitrite in gastric host defense: Transcriptomic basis for resistance to free nitrous acid in Enterococcus faecalis.</title>
        <authorList>
            <person name="Yu Z."/>
            <person name="Shi D."/>
            <person name="Liu W."/>
            <person name="Meng F."/>
        </authorList>
    </citation>
    <scope>NUCLEOTIDE SEQUENCE [LARGE SCALE GENOMIC DNA]</scope>
    <source>
        <strain evidence="2 3">JE1</strain>
    </source>
</reference>
<sequence>MASQIFVKFRLIFRRSYFWNTVYSEKRSVTRLLSQTFCFLLILRLLVAIFVRAFSQTLS</sequence>
<accession>A0AAI8PZQ6</accession>
<protein>
    <submittedName>
        <fullName evidence="2">Uncharacterized protein</fullName>
    </submittedName>
</protein>
<keyword evidence="1" id="KW-1133">Transmembrane helix</keyword>
<proteinExistence type="predicted"/>
<dbReference type="AlphaFoldDB" id="A0AAI8PZQ6"/>
<organism evidence="2 3">
    <name type="scientific">Enterococcus faecium</name>
    <name type="common">Streptococcus faecium</name>
    <dbReference type="NCBI Taxonomy" id="1352"/>
    <lineage>
        <taxon>Bacteria</taxon>
        <taxon>Bacillati</taxon>
        <taxon>Bacillota</taxon>
        <taxon>Bacilli</taxon>
        <taxon>Lactobacillales</taxon>
        <taxon>Enterococcaceae</taxon>
        <taxon>Enterococcus</taxon>
    </lineage>
</organism>
<dbReference type="EMBL" id="CP033041">
    <property type="protein sequence ID" value="AYM74210.1"/>
    <property type="molecule type" value="Genomic_DNA"/>
</dbReference>
<keyword evidence="1" id="KW-0812">Transmembrane</keyword>